<feature type="compositionally biased region" description="Basic and acidic residues" evidence="1">
    <location>
        <begin position="73"/>
        <end position="114"/>
    </location>
</feature>
<evidence type="ECO:0000313" key="3">
    <source>
        <dbReference type="Proteomes" id="UP000613580"/>
    </source>
</evidence>
<reference evidence="2" key="1">
    <citation type="submission" date="2020-05" db="EMBL/GenBank/DDBJ databases">
        <title>Mycena genomes resolve the evolution of fungal bioluminescence.</title>
        <authorList>
            <person name="Tsai I.J."/>
        </authorList>
    </citation>
    <scope>NUCLEOTIDE SEQUENCE</scope>
    <source>
        <strain evidence="2">110903Hualien_Pintung</strain>
    </source>
</reference>
<sequence>MYDDLQAVLNLERRMAQVYPNVTRRADQATKKQNTGSISPHATFLNGNGSGTNALGPSTSMRNINNNNNSNPTDHKPQDFERARNDDRDRERERGQRHPSPSRRDVSAGPSRREPLVLKPILQRFMAQLPPADRWDGPMLHTKNLIESLRDTVIISGNKSRNSPPPPLQSAPLPALPPTRSGRPSPDYGPYQGPNSMRPHGNRRRY</sequence>
<organism evidence="2 3">
    <name type="scientific">Mycena chlorophos</name>
    <name type="common">Agaric fungus</name>
    <name type="synonym">Agaricus chlorophos</name>
    <dbReference type="NCBI Taxonomy" id="658473"/>
    <lineage>
        <taxon>Eukaryota</taxon>
        <taxon>Fungi</taxon>
        <taxon>Dikarya</taxon>
        <taxon>Basidiomycota</taxon>
        <taxon>Agaricomycotina</taxon>
        <taxon>Agaricomycetes</taxon>
        <taxon>Agaricomycetidae</taxon>
        <taxon>Agaricales</taxon>
        <taxon>Marasmiineae</taxon>
        <taxon>Mycenaceae</taxon>
        <taxon>Mycena</taxon>
    </lineage>
</organism>
<dbReference type="AlphaFoldDB" id="A0A8H6T9C9"/>
<feature type="region of interest" description="Disordered" evidence="1">
    <location>
        <begin position="22"/>
        <end position="114"/>
    </location>
</feature>
<evidence type="ECO:0000313" key="2">
    <source>
        <dbReference type="EMBL" id="KAF7313320.1"/>
    </source>
</evidence>
<protein>
    <submittedName>
        <fullName evidence="2">CFIA complex component</fullName>
    </submittedName>
</protein>
<gene>
    <name evidence="2" type="ORF">HMN09_00487500</name>
</gene>
<evidence type="ECO:0000256" key="1">
    <source>
        <dbReference type="SAM" id="MobiDB-lite"/>
    </source>
</evidence>
<feature type="compositionally biased region" description="Pro residues" evidence="1">
    <location>
        <begin position="163"/>
        <end position="177"/>
    </location>
</feature>
<dbReference type="Proteomes" id="UP000613580">
    <property type="component" value="Unassembled WGS sequence"/>
</dbReference>
<dbReference type="EMBL" id="JACAZE010000006">
    <property type="protein sequence ID" value="KAF7313320.1"/>
    <property type="molecule type" value="Genomic_DNA"/>
</dbReference>
<accession>A0A8H6T9C9</accession>
<feature type="region of interest" description="Disordered" evidence="1">
    <location>
        <begin position="156"/>
        <end position="206"/>
    </location>
</feature>
<feature type="compositionally biased region" description="Polar residues" evidence="1">
    <location>
        <begin position="31"/>
        <end position="62"/>
    </location>
</feature>
<dbReference type="OrthoDB" id="26282at2759"/>
<proteinExistence type="predicted"/>
<name>A0A8H6T9C9_MYCCL</name>
<keyword evidence="3" id="KW-1185">Reference proteome</keyword>
<comment type="caution">
    <text evidence="2">The sequence shown here is derived from an EMBL/GenBank/DDBJ whole genome shotgun (WGS) entry which is preliminary data.</text>
</comment>